<dbReference type="Proteomes" id="UP000600139">
    <property type="component" value="Unassembled WGS sequence"/>
</dbReference>
<proteinExistence type="predicted"/>
<name>A0A934R4H6_9BACT</name>
<organism evidence="2 3">
    <name type="scientific">Luteolibacter yonseiensis</name>
    <dbReference type="NCBI Taxonomy" id="1144680"/>
    <lineage>
        <taxon>Bacteria</taxon>
        <taxon>Pseudomonadati</taxon>
        <taxon>Verrucomicrobiota</taxon>
        <taxon>Verrucomicrobiia</taxon>
        <taxon>Verrucomicrobiales</taxon>
        <taxon>Verrucomicrobiaceae</taxon>
        <taxon>Luteolibacter</taxon>
    </lineage>
</organism>
<sequence length="291" mass="31731">MSPGIGANEIHDPQAAVHFDTSSPWGAWKPRGAAAFCLELIDLLPANRITRKLAFLLRKLIKTGTQGIYDRRIWDLYLRLGARGNLTEQRWLTMTNFHDAPEREALASVLHPGAVFVDIGANAGFYTFWALAQKQPGLRVIAVEPSEVMLERMRHNLAVNGFTGSVTLFPCAVTAAPCEVIVERHEGNAGQTTVRQEGGGRRVPGRPLLDLLQEAAVVEVAAMKIDIEGLEVPVLEAFFNTAPRQLWPRLIIGEIVGPGGGPLENLLVAHGYQLGLRTKMNGILVLPDASP</sequence>
<dbReference type="InterPro" id="IPR006342">
    <property type="entry name" value="FkbM_mtfrase"/>
</dbReference>
<accession>A0A934R4H6</accession>
<feature type="domain" description="Methyltransferase FkbM" evidence="1">
    <location>
        <begin position="118"/>
        <end position="255"/>
    </location>
</feature>
<dbReference type="GO" id="GO:0032259">
    <property type="term" value="P:methylation"/>
    <property type="evidence" value="ECO:0007669"/>
    <property type="project" value="UniProtKB-KW"/>
</dbReference>
<keyword evidence="2" id="KW-0489">Methyltransferase</keyword>
<dbReference type="AlphaFoldDB" id="A0A934R4H6"/>
<dbReference type="InterPro" id="IPR029063">
    <property type="entry name" value="SAM-dependent_MTases_sf"/>
</dbReference>
<evidence type="ECO:0000313" key="3">
    <source>
        <dbReference type="Proteomes" id="UP000600139"/>
    </source>
</evidence>
<dbReference type="Pfam" id="PF05050">
    <property type="entry name" value="Methyltransf_21"/>
    <property type="match status" value="1"/>
</dbReference>
<gene>
    <name evidence="2" type="ORF">JIN84_15285</name>
</gene>
<dbReference type="Gene3D" id="3.40.50.150">
    <property type="entry name" value="Vaccinia Virus protein VP39"/>
    <property type="match status" value="1"/>
</dbReference>
<keyword evidence="2" id="KW-0808">Transferase</keyword>
<dbReference type="EMBL" id="JAENIK010000011">
    <property type="protein sequence ID" value="MBK1816986.1"/>
    <property type="molecule type" value="Genomic_DNA"/>
</dbReference>
<protein>
    <submittedName>
        <fullName evidence="2">FkbM family methyltransferase</fullName>
    </submittedName>
</protein>
<dbReference type="RefSeq" id="WP_200351909.1">
    <property type="nucleotide sequence ID" value="NZ_JAENIK010000011.1"/>
</dbReference>
<dbReference type="PANTHER" id="PTHR34203">
    <property type="entry name" value="METHYLTRANSFERASE, FKBM FAMILY PROTEIN"/>
    <property type="match status" value="1"/>
</dbReference>
<dbReference type="SUPFAM" id="SSF53335">
    <property type="entry name" value="S-adenosyl-L-methionine-dependent methyltransferases"/>
    <property type="match status" value="1"/>
</dbReference>
<evidence type="ECO:0000259" key="1">
    <source>
        <dbReference type="Pfam" id="PF05050"/>
    </source>
</evidence>
<dbReference type="CDD" id="cd02440">
    <property type="entry name" value="AdoMet_MTases"/>
    <property type="match status" value="1"/>
</dbReference>
<comment type="caution">
    <text evidence="2">The sequence shown here is derived from an EMBL/GenBank/DDBJ whole genome shotgun (WGS) entry which is preliminary data.</text>
</comment>
<keyword evidence="3" id="KW-1185">Reference proteome</keyword>
<dbReference type="InterPro" id="IPR052514">
    <property type="entry name" value="SAM-dependent_MTase"/>
</dbReference>
<dbReference type="NCBIfam" id="TIGR01444">
    <property type="entry name" value="fkbM_fam"/>
    <property type="match status" value="1"/>
</dbReference>
<evidence type="ECO:0000313" key="2">
    <source>
        <dbReference type="EMBL" id="MBK1816986.1"/>
    </source>
</evidence>
<dbReference type="GO" id="GO:0008168">
    <property type="term" value="F:methyltransferase activity"/>
    <property type="evidence" value="ECO:0007669"/>
    <property type="project" value="UniProtKB-KW"/>
</dbReference>
<dbReference type="PANTHER" id="PTHR34203:SF15">
    <property type="entry name" value="SLL1173 PROTEIN"/>
    <property type="match status" value="1"/>
</dbReference>
<reference evidence="2" key="1">
    <citation type="submission" date="2021-01" db="EMBL/GenBank/DDBJ databases">
        <title>Modified the classification status of verrucomicrobia.</title>
        <authorList>
            <person name="Feng X."/>
        </authorList>
    </citation>
    <scope>NUCLEOTIDE SEQUENCE</scope>
    <source>
        <strain evidence="2">JCM 18052</strain>
    </source>
</reference>